<keyword evidence="16" id="KW-1185">Reference proteome</keyword>
<feature type="binding site" evidence="13">
    <location>
        <position position="148"/>
    </location>
    <ligand>
        <name>Zn(2+)</name>
        <dbReference type="ChEBI" id="CHEBI:29105"/>
    </ligand>
</feature>
<dbReference type="InterPro" id="IPR012340">
    <property type="entry name" value="NA-bd_OB-fold"/>
</dbReference>
<feature type="short sequence motif" description="'HIGH' region" evidence="13">
    <location>
        <begin position="11"/>
        <end position="21"/>
    </location>
</feature>
<feature type="binding site" evidence="13">
    <location>
        <position position="151"/>
    </location>
    <ligand>
        <name>Zn(2+)</name>
        <dbReference type="ChEBI" id="CHEBI:29105"/>
    </ligand>
</feature>
<keyword evidence="4 13" id="KW-0963">Cytoplasm</keyword>
<dbReference type="GO" id="GO:0004825">
    <property type="term" value="F:methionine-tRNA ligase activity"/>
    <property type="evidence" value="ECO:0007669"/>
    <property type="project" value="UniProtKB-EC"/>
</dbReference>
<accession>A0ABX7S6M6</accession>
<dbReference type="Gene3D" id="2.40.50.140">
    <property type="entry name" value="Nucleic acid-binding proteins"/>
    <property type="match status" value="1"/>
</dbReference>
<evidence type="ECO:0000256" key="3">
    <source>
        <dbReference type="ARBA" id="ARBA00011738"/>
    </source>
</evidence>
<keyword evidence="13" id="KW-0862">Zinc</keyword>
<dbReference type="PROSITE" id="PS50886">
    <property type="entry name" value="TRBD"/>
    <property type="match status" value="1"/>
</dbReference>
<sequence>MKKFYITTPIYYVNSEPHIGSAYTTIIGDIIARYKRLLGYEVFYLTGTDEHGQKILQAARSSGKTPQELCDELSGKFKQLWKDLKITNDFFIRTTDEKHMKTVQLFVKKMKENGDIYKGAYKGWYCIPCETYWNEDEIEKSEEGKHLCPSCGRPLNFVEEENYFFKLSKYTEPLLKHFKENPDFVEPEFRKNEMLKILEGGLKDLSITRTTFKWGVQMPDDPEHVIYVWVDALINYISAIGYGENEEKFKKWWPADVHLIGKEINRFHSLIWPAMLMSVGLPLPKKIFAHGWLTVNGQKISKSLGNAIDPREFVKKYGNDVVRYYLARDIVFGKDGDFSEENLVQRLNSDLADDYGNLLHRTIAMVKKHFDSKIPDPEDETDSDVRLRTYYSELYESYINSMDNYKLTTALEEIWKFIAETNRYFDENKPWVLAKEGNKKRLATVLYNTLEAVLKIAVLLSPFMPDSSSEVLRRLNVTASFDEVFSEKWGFLSAGSSVIHGKPLFTKIDMRAFKKIADGVKKMEKKLESENVVDLISINDFAKVELRVAQVLEAEKIQKSEKLLRLIIDLGELGKRQIVAGIAKFYAPDQLVGKKIIVVANLKPAKLMGVESNGMLLAAKRENKLVLLTVDQDIEPGAKIS</sequence>
<evidence type="ECO:0000256" key="1">
    <source>
        <dbReference type="ARBA" id="ARBA00003314"/>
    </source>
</evidence>
<dbReference type="SUPFAM" id="SSF52374">
    <property type="entry name" value="Nucleotidylyl transferase"/>
    <property type="match status" value="1"/>
</dbReference>
<keyword evidence="10 13" id="KW-0648">Protein biosynthesis</keyword>
<dbReference type="Pfam" id="PF01588">
    <property type="entry name" value="tRNA_bind"/>
    <property type="match status" value="1"/>
</dbReference>
<name>A0ABX7S6M6_9BACT</name>
<evidence type="ECO:0000256" key="11">
    <source>
        <dbReference type="ARBA" id="ARBA00023146"/>
    </source>
</evidence>
<organism evidence="15 16">
    <name type="scientific">Thermosipho ferrireducens</name>
    <dbReference type="NCBI Taxonomy" id="2571116"/>
    <lineage>
        <taxon>Bacteria</taxon>
        <taxon>Thermotogati</taxon>
        <taxon>Thermotogota</taxon>
        <taxon>Thermotogae</taxon>
        <taxon>Thermotogales</taxon>
        <taxon>Fervidobacteriaceae</taxon>
        <taxon>Thermosipho</taxon>
    </lineage>
</organism>
<feature type="domain" description="TRNA-binding" evidence="14">
    <location>
        <begin position="540"/>
        <end position="641"/>
    </location>
</feature>
<dbReference type="PRINTS" id="PR01041">
    <property type="entry name" value="TRNASYNTHMET"/>
</dbReference>
<dbReference type="Gene3D" id="1.10.730.10">
    <property type="entry name" value="Isoleucyl-tRNA Synthetase, Domain 1"/>
    <property type="match status" value="1"/>
</dbReference>
<evidence type="ECO:0000259" key="14">
    <source>
        <dbReference type="PROSITE" id="PS50886"/>
    </source>
</evidence>
<evidence type="ECO:0000256" key="12">
    <source>
        <dbReference type="ARBA" id="ARBA00047364"/>
    </source>
</evidence>
<dbReference type="Proteomes" id="UP000671862">
    <property type="component" value="Chromosome"/>
</dbReference>
<keyword evidence="5 13" id="KW-0820">tRNA-binding</keyword>
<keyword evidence="9 13" id="KW-0694">RNA-binding</keyword>
<dbReference type="InterPro" id="IPR014758">
    <property type="entry name" value="Met-tRNA_synth"/>
</dbReference>
<keyword evidence="8 13" id="KW-0067">ATP-binding</keyword>
<dbReference type="CDD" id="cd02800">
    <property type="entry name" value="tRNA_bind_EcMetRS_like"/>
    <property type="match status" value="1"/>
</dbReference>
<dbReference type="InterPro" id="IPR014729">
    <property type="entry name" value="Rossmann-like_a/b/a_fold"/>
</dbReference>
<dbReference type="InterPro" id="IPR015413">
    <property type="entry name" value="Methionyl/Leucyl_tRNA_Synth"/>
</dbReference>
<evidence type="ECO:0000256" key="13">
    <source>
        <dbReference type="HAMAP-Rule" id="MF_01228"/>
    </source>
</evidence>
<evidence type="ECO:0000256" key="4">
    <source>
        <dbReference type="ARBA" id="ARBA00022490"/>
    </source>
</evidence>
<comment type="subcellular location">
    <subcellularLocation>
        <location evidence="2 13">Cytoplasm</location>
    </subcellularLocation>
</comment>
<feature type="binding site" evidence="13">
    <location>
        <position position="126"/>
    </location>
    <ligand>
        <name>Zn(2+)</name>
        <dbReference type="ChEBI" id="CHEBI:29105"/>
    </ligand>
</feature>
<comment type="function">
    <text evidence="1 13">Is required not only for elongation of protein synthesis but also for the initiation of all mRNA translation through initiator tRNA(fMet) aminoacylation.</text>
</comment>
<dbReference type="EMBL" id="CP071446">
    <property type="protein sequence ID" value="QTA38229.1"/>
    <property type="molecule type" value="Genomic_DNA"/>
</dbReference>
<dbReference type="CDD" id="cd07957">
    <property type="entry name" value="Anticodon_Ia_Met"/>
    <property type="match status" value="1"/>
</dbReference>
<dbReference type="Gene3D" id="3.40.50.620">
    <property type="entry name" value="HUPs"/>
    <property type="match status" value="1"/>
</dbReference>
<dbReference type="PANTHER" id="PTHR43326">
    <property type="entry name" value="METHIONYL-TRNA SYNTHETASE"/>
    <property type="match status" value="1"/>
</dbReference>
<dbReference type="Gene3D" id="2.170.220.10">
    <property type="match status" value="1"/>
</dbReference>
<dbReference type="InterPro" id="IPR023457">
    <property type="entry name" value="Met-tRNA_synth_2"/>
</dbReference>
<dbReference type="Pfam" id="PF09334">
    <property type="entry name" value="tRNA-synt_1g"/>
    <property type="match status" value="1"/>
</dbReference>
<dbReference type="SUPFAM" id="SSF50249">
    <property type="entry name" value="Nucleic acid-binding proteins"/>
    <property type="match status" value="1"/>
</dbReference>
<comment type="cofactor">
    <cofactor evidence="13">
        <name>Zn(2+)</name>
        <dbReference type="ChEBI" id="CHEBI:29105"/>
    </cofactor>
    <text evidence="13">Binds 1 zinc ion per subunit.</text>
</comment>
<evidence type="ECO:0000256" key="6">
    <source>
        <dbReference type="ARBA" id="ARBA00022598"/>
    </source>
</evidence>
<comment type="similarity">
    <text evidence="13">Belongs to the class-I aminoacyl-tRNA synthetase family. MetG type 2A subfamily.</text>
</comment>
<keyword evidence="6 13" id="KW-0436">Ligase</keyword>
<reference evidence="15 16" key="1">
    <citation type="submission" date="2021-03" db="EMBL/GenBank/DDBJ databases">
        <title>Thermosipho ferrireducens sp.nov., an anaerobic thermophilic iron-reducing bacterium isolated from a deep-sea hydrothermal sulfide deposits.</title>
        <authorList>
            <person name="Zeng X."/>
            <person name="Chen Y."/>
            <person name="Shao Z."/>
        </authorList>
    </citation>
    <scope>NUCLEOTIDE SEQUENCE [LARGE SCALE GENOMIC DNA]</scope>
    <source>
        <strain evidence="15 16">JL129W03</strain>
    </source>
</reference>
<comment type="subunit">
    <text evidence="3 13">Homodimer.</text>
</comment>
<dbReference type="EC" id="6.1.1.10" evidence="13"/>
<comment type="caution">
    <text evidence="13">Lacks conserved residue(s) required for the propagation of feature annotation.</text>
</comment>
<evidence type="ECO:0000256" key="9">
    <source>
        <dbReference type="ARBA" id="ARBA00022884"/>
    </source>
</evidence>
<dbReference type="Pfam" id="PF19303">
    <property type="entry name" value="Anticodon_3"/>
    <property type="match status" value="1"/>
</dbReference>
<evidence type="ECO:0000256" key="7">
    <source>
        <dbReference type="ARBA" id="ARBA00022741"/>
    </source>
</evidence>
<dbReference type="HAMAP" id="MF_01228">
    <property type="entry name" value="Met_tRNA_synth_type2"/>
    <property type="match status" value="1"/>
</dbReference>
<dbReference type="CDD" id="cd00814">
    <property type="entry name" value="MetRS_core"/>
    <property type="match status" value="1"/>
</dbReference>
<feature type="binding site" evidence="13">
    <location>
        <position position="129"/>
    </location>
    <ligand>
        <name>Zn(2+)</name>
        <dbReference type="ChEBI" id="CHEBI:29105"/>
    </ligand>
</feature>
<dbReference type="NCBIfam" id="NF008900">
    <property type="entry name" value="PRK12267.1"/>
    <property type="match status" value="1"/>
</dbReference>
<keyword evidence="13" id="KW-0479">Metal-binding</keyword>
<evidence type="ECO:0000313" key="15">
    <source>
        <dbReference type="EMBL" id="QTA38229.1"/>
    </source>
</evidence>
<dbReference type="RefSeq" id="WP_207566949.1">
    <property type="nucleotide sequence ID" value="NZ_CP071446.1"/>
</dbReference>
<dbReference type="InterPro" id="IPR041872">
    <property type="entry name" value="Anticodon_Met"/>
</dbReference>
<dbReference type="InterPro" id="IPR009080">
    <property type="entry name" value="tRNAsynth_Ia_anticodon-bd"/>
</dbReference>
<keyword evidence="11 13" id="KW-0030">Aminoacyl-tRNA synthetase</keyword>
<dbReference type="InterPro" id="IPR004495">
    <property type="entry name" value="Met-tRNA-synth_bsu_C"/>
</dbReference>
<dbReference type="SUPFAM" id="SSF47323">
    <property type="entry name" value="Anticodon-binding domain of a subclass of class I aminoacyl-tRNA synthetases"/>
    <property type="match status" value="1"/>
</dbReference>
<evidence type="ECO:0000256" key="2">
    <source>
        <dbReference type="ARBA" id="ARBA00004496"/>
    </source>
</evidence>
<dbReference type="InterPro" id="IPR033911">
    <property type="entry name" value="MetRS_core"/>
</dbReference>
<dbReference type="InterPro" id="IPR002547">
    <property type="entry name" value="tRNA-bd_dom"/>
</dbReference>
<gene>
    <name evidence="13 15" type="primary">metG</name>
    <name evidence="15" type="ORF">JYK00_01425</name>
</gene>
<evidence type="ECO:0000256" key="8">
    <source>
        <dbReference type="ARBA" id="ARBA00022840"/>
    </source>
</evidence>
<protein>
    <recommendedName>
        <fullName evidence="13">Methionine--tRNA ligase</fullName>
        <ecNumber evidence="13">6.1.1.10</ecNumber>
    </recommendedName>
    <alternativeName>
        <fullName evidence="13">Methionyl-tRNA synthetase</fullName>
        <shortName evidence="13">MetRS</shortName>
    </alternativeName>
</protein>
<dbReference type="NCBIfam" id="TIGR00399">
    <property type="entry name" value="metG_C_term"/>
    <property type="match status" value="1"/>
</dbReference>
<evidence type="ECO:0000313" key="16">
    <source>
        <dbReference type="Proteomes" id="UP000671862"/>
    </source>
</evidence>
<dbReference type="PANTHER" id="PTHR43326:SF1">
    <property type="entry name" value="METHIONINE--TRNA LIGASE, MITOCHONDRIAL"/>
    <property type="match status" value="1"/>
</dbReference>
<evidence type="ECO:0000256" key="10">
    <source>
        <dbReference type="ARBA" id="ARBA00022917"/>
    </source>
</evidence>
<proteinExistence type="inferred from homology"/>
<feature type="short sequence motif" description="'KMSKS' region" evidence="13">
    <location>
        <begin position="299"/>
        <end position="303"/>
    </location>
</feature>
<dbReference type="NCBIfam" id="TIGR00398">
    <property type="entry name" value="metG"/>
    <property type="match status" value="1"/>
</dbReference>
<comment type="catalytic activity">
    <reaction evidence="12 13">
        <text>tRNA(Met) + L-methionine + ATP = L-methionyl-tRNA(Met) + AMP + diphosphate</text>
        <dbReference type="Rhea" id="RHEA:13481"/>
        <dbReference type="Rhea" id="RHEA-COMP:9667"/>
        <dbReference type="Rhea" id="RHEA-COMP:9698"/>
        <dbReference type="ChEBI" id="CHEBI:30616"/>
        <dbReference type="ChEBI" id="CHEBI:33019"/>
        <dbReference type="ChEBI" id="CHEBI:57844"/>
        <dbReference type="ChEBI" id="CHEBI:78442"/>
        <dbReference type="ChEBI" id="CHEBI:78530"/>
        <dbReference type="ChEBI" id="CHEBI:456215"/>
        <dbReference type="EC" id="6.1.1.10"/>
    </reaction>
</comment>
<evidence type="ECO:0000256" key="5">
    <source>
        <dbReference type="ARBA" id="ARBA00022555"/>
    </source>
</evidence>
<keyword evidence="7 13" id="KW-0547">Nucleotide-binding</keyword>